<dbReference type="InterPro" id="IPR003660">
    <property type="entry name" value="HAMP_dom"/>
</dbReference>
<evidence type="ECO:0000313" key="14">
    <source>
        <dbReference type="Proteomes" id="UP000217349"/>
    </source>
</evidence>
<feature type="domain" description="Histidine kinase" evidence="11">
    <location>
        <begin position="231"/>
        <end position="445"/>
    </location>
</feature>
<reference evidence="14" key="1">
    <citation type="submission" date="2017-09" db="EMBL/GenBank/DDBJ databases">
        <title>The complete genome of Sulfurospirillum sp. JPD-1.</title>
        <authorList>
            <person name="Goris T."/>
        </authorList>
    </citation>
    <scope>NUCLEOTIDE SEQUENCE [LARGE SCALE GENOMIC DNA]</scope>
    <source>
        <strain evidence="14">JPD-1</strain>
    </source>
</reference>
<sequence length="445" mass="51444">MKISSKISFFYLSSTILLTLFLSIYLYSSYEKDLENMLDEHLTEDSEQIKFLLDNNIYSSTSLKRILFEEYWLKITKNDTLLYVSDIANSIAIPPEKIADRTTLTVKTNQINFTADYDVIFRLHVKHYDDGTTIILGISMDNSIKQNQKKLATIFIITLIIISALFYYLVNFLLKPLVSISLTLRRLSQEKFSLGLVQESNDEIGFLIESINLTFEKLRNHFTYQKDFLSIMSHELKTPLSVIKNHIENAIEREDIPLVMKEKFSNDLEQISKLNQFIHRLMLLTRLEDKTIIPKSIRFNLSELAHELCQFFTDLAESQNKVFTSEISNQIFIVGDKGLIYRAIFNIVDNAIKYTPEEKEIHLILKCIDPKTAILQIRDQGEGISEEVIMTAESSMFSKSIYDQDGIKNGIGMRLIIAILNLHTLKYKIQSTQNGSIFTIFFKIA</sequence>
<dbReference type="EC" id="2.7.13.3" evidence="3"/>
<protein>
    <recommendedName>
        <fullName evidence="3">histidine kinase</fullName>
        <ecNumber evidence="3">2.7.13.3</ecNumber>
    </recommendedName>
</protein>
<evidence type="ECO:0000256" key="1">
    <source>
        <dbReference type="ARBA" id="ARBA00000085"/>
    </source>
</evidence>
<evidence type="ECO:0000256" key="10">
    <source>
        <dbReference type="SAM" id="Phobius"/>
    </source>
</evidence>
<dbReference type="SUPFAM" id="SSF158472">
    <property type="entry name" value="HAMP domain-like"/>
    <property type="match status" value="1"/>
</dbReference>
<dbReference type="InterPro" id="IPR050428">
    <property type="entry name" value="TCS_sensor_his_kinase"/>
</dbReference>
<dbReference type="Gene3D" id="1.10.287.130">
    <property type="match status" value="1"/>
</dbReference>
<dbReference type="Pfam" id="PF02518">
    <property type="entry name" value="HATPase_c"/>
    <property type="match status" value="1"/>
</dbReference>
<dbReference type="Proteomes" id="UP000217349">
    <property type="component" value="Chromosome"/>
</dbReference>
<feature type="transmembrane region" description="Helical" evidence="10">
    <location>
        <begin position="151"/>
        <end position="170"/>
    </location>
</feature>
<dbReference type="SUPFAM" id="SSF47384">
    <property type="entry name" value="Homodimeric domain of signal transducing histidine kinase"/>
    <property type="match status" value="1"/>
</dbReference>
<dbReference type="Gene3D" id="6.10.340.10">
    <property type="match status" value="1"/>
</dbReference>
<feature type="transmembrane region" description="Helical" evidence="10">
    <location>
        <begin position="6"/>
        <end position="27"/>
    </location>
</feature>
<evidence type="ECO:0000256" key="8">
    <source>
        <dbReference type="ARBA" id="ARBA00022989"/>
    </source>
</evidence>
<dbReference type="InterPro" id="IPR005467">
    <property type="entry name" value="His_kinase_dom"/>
</dbReference>
<dbReference type="InterPro" id="IPR036097">
    <property type="entry name" value="HisK_dim/P_sf"/>
</dbReference>
<keyword evidence="9" id="KW-0902">Two-component regulatory system</keyword>
<evidence type="ECO:0000256" key="4">
    <source>
        <dbReference type="ARBA" id="ARBA00022553"/>
    </source>
</evidence>
<keyword evidence="8 10" id="KW-1133">Transmembrane helix</keyword>
<evidence type="ECO:0000256" key="7">
    <source>
        <dbReference type="ARBA" id="ARBA00022777"/>
    </source>
</evidence>
<keyword evidence="10" id="KW-0472">Membrane</keyword>
<dbReference type="PROSITE" id="PS50109">
    <property type="entry name" value="HIS_KIN"/>
    <property type="match status" value="1"/>
</dbReference>
<gene>
    <name evidence="13" type="ORF">SJPD1_0217</name>
</gene>
<dbReference type="EMBL" id="CP023275">
    <property type="protein sequence ID" value="ATB68346.1"/>
    <property type="molecule type" value="Genomic_DNA"/>
</dbReference>
<evidence type="ECO:0000256" key="3">
    <source>
        <dbReference type="ARBA" id="ARBA00012438"/>
    </source>
</evidence>
<name>A0A290HRA7_9BACT</name>
<evidence type="ECO:0000256" key="9">
    <source>
        <dbReference type="ARBA" id="ARBA00023012"/>
    </source>
</evidence>
<evidence type="ECO:0000259" key="11">
    <source>
        <dbReference type="PROSITE" id="PS50109"/>
    </source>
</evidence>
<dbReference type="InterPro" id="IPR036890">
    <property type="entry name" value="HATPase_C_sf"/>
</dbReference>
<dbReference type="SMART" id="SM00388">
    <property type="entry name" value="HisKA"/>
    <property type="match status" value="1"/>
</dbReference>
<dbReference type="CDD" id="cd00082">
    <property type="entry name" value="HisKA"/>
    <property type="match status" value="1"/>
</dbReference>
<dbReference type="CDD" id="cd00075">
    <property type="entry name" value="HATPase"/>
    <property type="match status" value="1"/>
</dbReference>
<keyword evidence="7 13" id="KW-0418">Kinase</keyword>
<organism evidence="13 14">
    <name type="scientific">Sulfurospirillum diekertiae</name>
    <dbReference type="NCBI Taxonomy" id="1854492"/>
    <lineage>
        <taxon>Bacteria</taxon>
        <taxon>Pseudomonadati</taxon>
        <taxon>Campylobacterota</taxon>
        <taxon>Epsilonproteobacteria</taxon>
        <taxon>Campylobacterales</taxon>
        <taxon>Sulfurospirillaceae</taxon>
        <taxon>Sulfurospirillum</taxon>
    </lineage>
</organism>
<dbReference type="KEGG" id="sulj:SJPD1_0217"/>
<dbReference type="PANTHER" id="PTHR45436">
    <property type="entry name" value="SENSOR HISTIDINE KINASE YKOH"/>
    <property type="match status" value="1"/>
</dbReference>
<dbReference type="GO" id="GO:0000155">
    <property type="term" value="F:phosphorelay sensor kinase activity"/>
    <property type="evidence" value="ECO:0007669"/>
    <property type="project" value="InterPro"/>
</dbReference>
<comment type="subcellular location">
    <subcellularLocation>
        <location evidence="2">Membrane</location>
    </subcellularLocation>
</comment>
<accession>A0A290HRA7</accession>
<feature type="domain" description="HAMP" evidence="12">
    <location>
        <begin position="171"/>
        <end position="223"/>
    </location>
</feature>
<dbReference type="SUPFAM" id="SSF55874">
    <property type="entry name" value="ATPase domain of HSP90 chaperone/DNA topoisomerase II/histidine kinase"/>
    <property type="match status" value="1"/>
</dbReference>
<dbReference type="Gene3D" id="3.30.565.10">
    <property type="entry name" value="Histidine kinase-like ATPase, C-terminal domain"/>
    <property type="match status" value="1"/>
</dbReference>
<keyword evidence="6 10" id="KW-0812">Transmembrane</keyword>
<evidence type="ECO:0000256" key="5">
    <source>
        <dbReference type="ARBA" id="ARBA00022679"/>
    </source>
</evidence>
<keyword evidence="5 13" id="KW-0808">Transferase</keyword>
<keyword evidence="4" id="KW-0597">Phosphoprotein</keyword>
<dbReference type="PROSITE" id="PS50885">
    <property type="entry name" value="HAMP"/>
    <property type="match status" value="1"/>
</dbReference>
<proteinExistence type="predicted"/>
<evidence type="ECO:0000256" key="2">
    <source>
        <dbReference type="ARBA" id="ARBA00004370"/>
    </source>
</evidence>
<evidence type="ECO:0000313" key="13">
    <source>
        <dbReference type="EMBL" id="ATB68346.1"/>
    </source>
</evidence>
<dbReference type="InterPro" id="IPR003594">
    <property type="entry name" value="HATPase_dom"/>
</dbReference>
<dbReference type="AlphaFoldDB" id="A0A290HRA7"/>
<comment type="catalytic activity">
    <reaction evidence="1">
        <text>ATP + protein L-histidine = ADP + protein N-phospho-L-histidine.</text>
        <dbReference type="EC" id="2.7.13.3"/>
    </reaction>
</comment>
<evidence type="ECO:0000256" key="6">
    <source>
        <dbReference type="ARBA" id="ARBA00022692"/>
    </source>
</evidence>
<dbReference type="GO" id="GO:0016020">
    <property type="term" value="C:membrane"/>
    <property type="evidence" value="ECO:0007669"/>
    <property type="project" value="UniProtKB-SubCell"/>
</dbReference>
<dbReference type="PANTHER" id="PTHR45436:SF5">
    <property type="entry name" value="SENSOR HISTIDINE KINASE TRCS"/>
    <property type="match status" value="1"/>
</dbReference>
<dbReference type="InterPro" id="IPR003661">
    <property type="entry name" value="HisK_dim/P_dom"/>
</dbReference>
<dbReference type="Pfam" id="PF00512">
    <property type="entry name" value="HisKA"/>
    <property type="match status" value="1"/>
</dbReference>
<dbReference type="SMART" id="SM00387">
    <property type="entry name" value="HATPase_c"/>
    <property type="match status" value="1"/>
</dbReference>
<evidence type="ECO:0000259" key="12">
    <source>
        <dbReference type="PROSITE" id="PS50885"/>
    </source>
</evidence>